<evidence type="ECO:0000256" key="4">
    <source>
        <dbReference type="ARBA" id="ARBA00022989"/>
    </source>
</evidence>
<evidence type="ECO:0000256" key="7">
    <source>
        <dbReference type="SAM" id="Phobius"/>
    </source>
</evidence>
<feature type="transmembrane region" description="Helical" evidence="7">
    <location>
        <begin position="135"/>
        <end position="158"/>
    </location>
</feature>
<protein>
    <submittedName>
        <fullName evidence="9">Inner membrane protein YohD</fullName>
    </submittedName>
</protein>
<dbReference type="InterPro" id="IPR032816">
    <property type="entry name" value="VTT_dom"/>
</dbReference>
<dbReference type="Proteomes" id="UP000318478">
    <property type="component" value="Unassembled WGS sequence"/>
</dbReference>
<evidence type="ECO:0000313" key="10">
    <source>
        <dbReference type="Proteomes" id="UP000318478"/>
    </source>
</evidence>
<keyword evidence="3 7" id="KW-0812">Transmembrane</keyword>
<feature type="transmembrane region" description="Helical" evidence="7">
    <location>
        <begin position="49"/>
        <end position="70"/>
    </location>
</feature>
<evidence type="ECO:0000313" key="9">
    <source>
        <dbReference type="EMBL" id="TWT85272.1"/>
    </source>
</evidence>
<dbReference type="EMBL" id="SJPO01000001">
    <property type="protein sequence ID" value="TWT85272.1"/>
    <property type="molecule type" value="Genomic_DNA"/>
</dbReference>
<comment type="caution">
    <text evidence="9">The sequence shown here is derived from an EMBL/GenBank/DDBJ whole genome shotgun (WGS) entry which is preliminary data.</text>
</comment>
<organism evidence="9 10">
    <name type="scientific">Posidoniimonas polymericola</name>
    <dbReference type="NCBI Taxonomy" id="2528002"/>
    <lineage>
        <taxon>Bacteria</taxon>
        <taxon>Pseudomonadati</taxon>
        <taxon>Planctomycetota</taxon>
        <taxon>Planctomycetia</taxon>
        <taxon>Pirellulales</taxon>
        <taxon>Lacipirellulaceae</taxon>
        <taxon>Posidoniimonas</taxon>
    </lineage>
</organism>
<gene>
    <name evidence="9" type="primary">yohD</name>
    <name evidence="9" type="ORF">Pla123a_00790</name>
</gene>
<dbReference type="PANTHER" id="PTHR42709:SF6">
    <property type="entry name" value="UNDECAPRENYL PHOSPHATE TRANSPORTER A"/>
    <property type="match status" value="1"/>
</dbReference>
<feature type="transmembrane region" description="Helical" evidence="7">
    <location>
        <begin position="170"/>
        <end position="188"/>
    </location>
</feature>
<feature type="region of interest" description="Disordered" evidence="6">
    <location>
        <begin position="205"/>
        <end position="235"/>
    </location>
</feature>
<name>A0A5C5ZD72_9BACT</name>
<dbReference type="RefSeq" id="WP_197527551.1">
    <property type="nucleotide sequence ID" value="NZ_SJPO01000001.1"/>
</dbReference>
<dbReference type="PANTHER" id="PTHR42709">
    <property type="entry name" value="ALKALINE PHOSPHATASE LIKE PROTEIN"/>
    <property type="match status" value="1"/>
</dbReference>
<keyword evidence="4 7" id="KW-1133">Transmembrane helix</keyword>
<evidence type="ECO:0000256" key="6">
    <source>
        <dbReference type="SAM" id="MobiDB-lite"/>
    </source>
</evidence>
<keyword evidence="2" id="KW-1003">Cell membrane</keyword>
<accession>A0A5C5ZD72</accession>
<dbReference type="AlphaFoldDB" id="A0A5C5ZD72"/>
<keyword evidence="10" id="KW-1185">Reference proteome</keyword>
<evidence type="ECO:0000256" key="3">
    <source>
        <dbReference type="ARBA" id="ARBA00022692"/>
    </source>
</evidence>
<dbReference type="GO" id="GO:0005886">
    <property type="term" value="C:plasma membrane"/>
    <property type="evidence" value="ECO:0007669"/>
    <property type="project" value="UniProtKB-SubCell"/>
</dbReference>
<evidence type="ECO:0000256" key="5">
    <source>
        <dbReference type="ARBA" id="ARBA00023136"/>
    </source>
</evidence>
<reference evidence="9 10" key="1">
    <citation type="submission" date="2019-02" db="EMBL/GenBank/DDBJ databases">
        <title>Deep-cultivation of Planctomycetes and their phenomic and genomic characterization uncovers novel biology.</title>
        <authorList>
            <person name="Wiegand S."/>
            <person name="Jogler M."/>
            <person name="Boedeker C."/>
            <person name="Pinto D."/>
            <person name="Vollmers J."/>
            <person name="Rivas-Marin E."/>
            <person name="Kohn T."/>
            <person name="Peeters S.H."/>
            <person name="Heuer A."/>
            <person name="Rast P."/>
            <person name="Oberbeckmann S."/>
            <person name="Bunk B."/>
            <person name="Jeske O."/>
            <person name="Meyerdierks A."/>
            <person name="Storesund J.E."/>
            <person name="Kallscheuer N."/>
            <person name="Luecker S."/>
            <person name="Lage O.M."/>
            <person name="Pohl T."/>
            <person name="Merkel B.J."/>
            <person name="Hornburger P."/>
            <person name="Mueller R.-W."/>
            <person name="Bruemmer F."/>
            <person name="Labrenz M."/>
            <person name="Spormann A.M."/>
            <person name="Op Den Camp H."/>
            <person name="Overmann J."/>
            <person name="Amann R."/>
            <person name="Jetten M.S.M."/>
            <person name="Mascher T."/>
            <person name="Medema M.H."/>
            <person name="Devos D.P."/>
            <person name="Kaster A.-K."/>
            <person name="Ovreas L."/>
            <person name="Rohde M."/>
            <person name="Galperin M.Y."/>
            <person name="Jogler C."/>
        </authorList>
    </citation>
    <scope>NUCLEOTIDE SEQUENCE [LARGE SCALE GENOMIC DNA]</scope>
    <source>
        <strain evidence="9 10">Pla123a</strain>
    </source>
</reference>
<feature type="domain" description="VTT" evidence="8">
    <location>
        <begin position="28"/>
        <end position="155"/>
    </location>
</feature>
<dbReference type="Pfam" id="PF09335">
    <property type="entry name" value="VTT_dom"/>
    <property type="match status" value="1"/>
</dbReference>
<evidence type="ECO:0000256" key="1">
    <source>
        <dbReference type="ARBA" id="ARBA00004651"/>
    </source>
</evidence>
<dbReference type="InterPro" id="IPR051311">
    <property type="entry name" value="DedA_domain"/>
</dbReference>
<keyword evidence="5 7" id="KW-0472">Membrane</keyword>
<sequence length="235" mass="26063">MILDFLVKRVGLWGIFAFLALTGVGVPIPEEAPLVLAGVLSKAGRFDPFEALAFCLMGALVGDSIMYAIGRHLGHAFLLKHPLISRFVNAEEEEKLEHVIQKHGFKILLGTRFLIGIRGAVYFAAGAARVPYLRFLLWDLVAASLVVLIVFGLGYLFGPWIEPVIGDAEKLVTVIVVAVLIGVGYMLYRKRVERIDREIERLERESQNEKLAEGVVPQPAPNEQQESDEQQDRSA</sequence>
<evidence type="ECO:0000256" key="2">
    <source>
        <dbReference type="ARBA" id="ARBA00022475"/>
    </source>
</evidence>
<evidence type="ECO:0000259" key="8">
    <source>
        <dbReference type="Pfam" id="PF09335"/>
    </source>
</evidence>
<comment type="subcellular location">
    <subcellularLocation>
        <location evidence="1">Cell membrane</location>
        <topology evidence="1">Multi-pass membrane protein</topology>
    </subcellularLocation>
</comment>
<proteinExistence type="predicted"/>